<sequence>MDRIVAISRFLDRPSRVIGASLFWLVAATVLLKFSTVAMRYLFSTTSIKLQDSVIYSHATLFMLMAGYAWLRDDHVRVDMFYARMSARGRAVVDLASVLFGVIPLCMILGWFSWRYVSAAWQIFEGALFFGGLPYTYLLKSVILAFVALLLVQALAIALRCIAVIGGHDVAVFDRQLPDSSEGK</sequence>
<dbReference type="RefSeq" id="WP_116556664.1">
    <property type="nucleotide sequence ID" value="NZ_JBLWXM010000004.1"/>
</dbReference>
<organism evidence="11 12">
    <name type="scientific">Pararhodobacter oceanensis</name>
    <dbReference type="NCBI Taxonomy" id="2172121"/>
    <lineage>
        <taxon>Bacteria</taxon>
        <taxon>Pseudomonadati</taxon>
        <taxon>Pseudomonadota</taxon>
        <taxon>Alphaproteobacteria</taxon>
        <taxon>Rhodobacterales</taxon>
        <taxon>Paracoccaceae</taxon>
        <taxon>Pararhodobacter</taxon>
    </lineage>
</organism>
<evidence type="ECO:0000256" key="6">
    <source>
        <dbReference type="ARBA" id="ARBA00022989"/>
    </source>
</evidence>
<comment type="subcellular location">
    <subcellularLocation>
        <location evidence="1 9">Cell inner membrane</location>
        <topology evidence="1 9">Multi-pass membrane protein</topology>
    </subcellularLocation>
</comment>
<dbReference type="OrthoDB" id="9794346at2"/>
<accession>A0A2T8HXV0</accession>
<evidence type="ECO:0000256" key="8">
    <source>
        <dbReference type="ARBA" id="ARBA00038436"/>
    </source>
</evidence>
<evidence type="ECO:0000256" key="2">
    <source>
        <dbReference type="ARBA" id="ARBA00022448"/>
    </source>
</evidence>
<proteinExistence type="inferred from homology"/>
<comment type="similarity">
    <text evidence="8 9">Belongs to the TRAP transporter small permease family.</text>
</comment>
<feature type="transmembrane region" description="Helical" evidence="9">
    <location>
        <begin position="21"/>
        <end position="43"/>
    </location>
</feature>
<evidence type="ECO:0000256" key="3">
    <source>
        <dbReference type="ARBA" id="ARBA00022475"/>
    </source>
</evidence>
<feature type="domain" description="Tripartite ATP-independent periplasmic transporters DctQ component" evidence="10">
    <location>
        <begin position="31"/>
        <end position="160"/>
    </location>
</feature>
<dbReference type="PANTHER" id="PTHR35011">
    <property type="entry name" value="2,3-DIKETO-L-GULONATE TRAP TRANSPORTER SMALL PERMEASE PROTEIN YIAM"/>
    <property type="match status" value="1"/>
</dbReference>
<name>A0A2T8HXV0_9RHOB</name>
<evidence type="ECO:0000313" key="11">
    <source>
        <dbReference type="EMBL" id="PVH30256.1"/>
    </source>
</evidence>
<protein>
    <recommendedName>
        <fullName evidence="9">TRAP transporter small permease protein</fullName>
    </recommendedName>
</protein>
<keyword evidence="4 9" id="KW-0997">Cell inner membrane</keyword>
<reference evidence="11 12" key="1">
    <citation type="submission" date="2018-04" db="EMBL/GenBank/DDBJ databases">
        <title>Pararhodobacter oceanense sp. nov., isolated from marine intertidal sediment.</title>
        <authorList>
            <person name="Wang X.-L."/>
            <person name="Du Z.-J."/>
        </authorList>
    </citation>
    <scope>NUCLEOTIDE SEQUENCE [LARGE SCALE GENOMIC DNA]</scope>
    <source>
        <strain evidence="11 12">AM505</strain>
    </source>
</reference>
<keyword evidence="6 9" id="KW-1133">Transmembrane helix</keyword>
<keyword evidence="7 9" id="KW-0472">Membrane</keyword>
<keyword evidence="2 9" id="KW-0813">Transport</keyword>
<comment type="function">
    <text evidence="9">Part of the tripartite ATP-independent periplasmic (TRAP) transport system.</text>
</comment>
<dbReference type="GO" id="GO:0022857">
    <property type="term" value="F:transmembrane transporter activity"/>
    <property type="evidence" value="ECO:0007669"/>
    <property type="project" value="UniProtKB-UniRule"/>
</dbReference>
<feature type="transmembrane region" description="Helical" evidence="9">
    <location>
        <begin position="137"/>
        <end position="159"/>
    </location>
</feature>
<dbReference type="GO" id="GO:0005886">
    <property type="term" value="C:plasma membrane"/>
    <property type="evidence" value="ECO:0007669"/>
    <property type="project" value="UniProtKB-SubCell"/>
</dbReference>
<evidence type="ECO:0000256" key="4">
    <source>
        <dbReference type="ARBA" id="ARBA00022519"/>
    </source>
</evidence>
<evidence type="ECO:0000256" key="7">
    <source>
        <dbReference type="ARBA" id="ARBA00023136"/>
    </source>
</evidence>
<dbReference type="EMBL" id="QDKM01000001">
    <property type="protein sequence ID" value="PVH30256.1"/>
    <property type="molecule type" value="Genomic_DNA"/>
</dbReference>
<evidence type="ECO:0000256" key="5">
    <source>
        <dbReference type="ARBA" id="ARBA00022692"/>
    </source>
</evidence>
<feature type="transmembrane region" description="Helical" evidence="9">
    <location>
        <begin position="55"/>
        <end position="71"/>
    </location>
</feature>
<dbReference type="InterPro" id="IPR055348">
    <property type="entry name" value="DctQ"/>
</dbReference>
<dbReference type="Pfam" id="PF04290">
    <property type="entry name" value="DctQ"/>
    <property type="match status" value="1"/>
</dbReference>
<evidence type="ECO:0000259" key="10">
    <source>
        <dbReference type="Pfam" id="PF04290"/>
    </source>
</evidence>
<dbReference type="InterPro" id="IPR007387">
    <property type="entry name" value="TRAP_DctQ"/>
</dbReference>
<dbReference type="Proteomes" id="UP000245911">
    <property type="component" value="Unassembled WGS sequence"/>
</dbReference>
<dbReference type="PANTHER" id="PTHR35011:SF4">
    <property type="entry name" value="SLL1102 PROTEIN"/>
    <property type="match status" value="1"/>
</dbReference>
<evidence type="ECO:0000256" key="9">
    <source>
        <dbReference type="RuleBase" id="RU369079"/>
    </source>
</evidence>
<gene>
    <name evidence="11" type="ORF">DDE20_01450</name>
</gene>
<keyword evidence="3" id="KW-1003">Cell membrane</keyword>
<keyword evidence="5 9" id="KW-0812">Transmembrane</keyword>
<evidence type="ECO:0000256" key="1">
    <source>
        <dbReference type="ARBA" id="ARBA00004429"/>
    </source>
</evidence>
<comment type="subunit">
    <text evidence="9">The complex comprises the extracytoplasmic solute receptor protein and the two transmembrane proteins.</text>
</comment>
<dbReference type="AlphaFoldDB" id="A0A2T8HXV0"/>
<evidence type="ECO:0000313" key="12">
    <source>
        <dbReference type="Proteomes" id="UP000245911"/>
    </source>
</evidence>
<keyword evidence="12" id="KW-1185">Reference proteome</keyword>
<comment type="caution">
    <text evidence="11">The sequence shown here is derived from an EMBL/GenBank/DDBJ whole genome shotgun (WGS) entry which is preliminary data.</text>
</comment>
<feature type="transmembrane region" description="Helical" evidence="9">
    <location>
        <begin position="92"/>
        <end position="117"/>
    </location>
</feature>